<dbReference type="EMBL" id="GBXM01073205">
    <property type="protein sequence ID" value="JAH35372.1"/>
    <property type="molecule type" value="Transcribed_RNA"/>
</dbReference>
<accession>A0A0E9S2F3</accession>
<reference evidence="1" key="2">
    <citation type="journal article" date="2015" name="Fish Shellfish Immunol.">
        <title>Early steps in the European eel (Anguilla anguilla)-Vibrio vulnificus interaction in the gills: Role of the RtxA13 toxin.</title>
        <authorList>
            <person name="Callol A."/>
            <person name="Pajuelo D."/>
            <person name="Ebbesson L."/>
            <person name="Teles M."/>
            <person name="MacKenzie S."/>
            <person name="Amaro C."/>
        </authorList>
    </citation>
    <scope>NUCLEOTIDE SEQUENCE</scope>
</reference>
<dbReference type="AlphaFoldDB" id="A0A0E9S2F3"/>
<evidence type="ECO:0000313" key="1">
    <source>
        <dbReference type="EMBL" id="JAH35372.1"/>
    </source>
</evidence>
<protein>
    <submittedName>
        <fullName evidence="1">Uncharacterized protein</fullName>
    </submittedName>
</protein>
<organism evidence="1">
    <name type="scientific">Anguilla anguilla</name>
    <name type="common">European freshwater eel</name>
    <name type="synonym">Muraena anguilla</name>
    <dbReference type="NCBI Taxonomy" id="7936"/>
    <lineage>
        <taxon>Eukaryota</taxon>
        <taxon>Metazoa</taxon>
        <taxon>Chordata</taxon>
        <taxon>Craniata</taxon>
        <taxon>Vertebrata</taxon>
        <taxon>Euteleostomi</taxon>
        <taxon>Actinopterygii</taxon>
        <taxon>Neopterygii</taxon>
        <taxon>Teleostei</taxon>
        <taxon>Anguilliformes</taxon>
        <taxon>Anguillidae</taxon>
        <taxon>Anguilla</taxon>
    </lineage>
</organism>
<name>A0A0E9S2F3_ANGAN</name>
<sequence>MCRTVSLSKMHTIAHFHVFAVDMHVFITLSLN</sequence>
<reference evidence="1" key="1">
    <citation type="submission" date="2014-11" db="EMBL/GenBank/DDBJ databases">
        <authorList>
            <person name="Amaro Gonzalez C."/>
        </authorList>
    </citation>
    <scope>NUCLEOTIDE SEQUENCE</scope>
</reference>
<proteinExistence type="predicted"/>